<keyword evidence="5" id="KW-0597">Phosphoprotein</keyword>
<keyword evidence="10 13" id="KW-0030">Aminoacyl-tRNA synthetase</keyword>
<evidence type="ECO:0000256" key="9">
    <source>
        <dbReference type="ARBA" id="ARBA00022917"/>
    </source>
</evidence>
<evidence type="ECO:0000256" key="14">
    <source>
        <dbReference type="SAM" id="MobiDB-lite"/>
    </source>
</evidence>
<name>B0EML3_ENTDS</name>
<evidence type="ECO:0000313" key="18">
    <source>
        <dbReference type="EMBL" id="EDR24259.1"/>
    </source>
</evidence>
<evidence type="ECO:0000256" key="13">
    <source>
        <dbReference type="RuleBase" id="RU363037"/>
    </source>
</evidence>
<evidence type="ECO:0000256" key="2">
    <source>
        <dbReference type="ARBA" id="ARBA00008927"/>
    </source>
</evidence>
<dbReference type="VEuPathDB" id="AmoebaDB:EDI_306280"/>
<dbReference type="RefSeq" id="XP_001739388.1">
    <property type="nucleotide sequence ID" value="XM_001739336.1"/>
</dbReference>
<dbReference type="FunFam" id="3.90.800.10:FF:000001">
    <property type="entry name" value="Glutamine--tRNA ligase"/>
    <property type="match status" value="1"/>
</dbReference>
<dbReference type="InterPro" id="IPR011035">
    <property type="entry name" value="Ribosomal_bL25/Gln-tRNA_synth"/>
</dbReference>
<dbReference type="Gene3D" id="1.10.1160.10">
    <property type="entry name" value="Glutamyl-trna Synthetase, Domain 2"/>
    <property type="match status" value="1"/>
</dbReference>
<feature type="compositionally biased region" description="Basic and acidic residues" evidence="14">
    <location>
        <begin position="520"/>
        <end position="535"/>
    </location>
</feature>
<evidence type="ECO:0000256" key="5">
    <source>
        <dbReference type="ARBA" id="ARBA00022553"/>
    </source>
</evidence>
<dbReference type="GeneID" id="5884522"/>
<dbReference type="PANTHER" id="PTHR43097">
    <property type="entry name" value="GLUTAMINE-TRNA LIGASE"/>
    <property type="match status" value="1"/>
</dbReference>
<dbReference type="SUPFAM" id="SSF50715">
    <property type="entry name" value="Ribosomal protein L25-like"/>
    <property type="match status" value="1"/>
</dbReference>
<dbReference type="GO" id="GO:0005524">
    <property type="term" value="F:ATP binding"/>
    <property type="evidence" value="ECO:0007669"/>
    <property type="project" value="UniProtKB-KW"/>
</dbReference>
<dbReference type="Pfam" id="PF20974">
    <property type="entry name" value="tRNA-synt_1c_C2"/>
    <property type="match status" value="1"/>
</dbReference>
<comment type="subcellular location">
    <subcellularLocation>
        <location evidence="1">Cytoplasm</location>
    </subcellularLocation>
</comment>
<organism evidence="19">
    <name type="scientific">Entamoeba dispar (strain ATCC PRA-260 / SAW760)</name>
    <dbReference type="NCBI Taxonomy" id="370354"/>
    <lineage>
        <taxon>Eukaryota</taxon>
        <taxon>Amoebozoa</taxon>
        <taxon>Evosea</taxon>
        <taxon>Archamoebae</taxon>
        <taxon>Mastigamoebida</taxon>
        <taxon>Entamoebidae</taxon>
        <taxon>Entamoeba</taxon>
    </lineage>
</organism>
<dbReference type="InterPro" id="IPR001412">
    <property type="entry name" value="aa-tRNA-synth_I_CS"/>
</dbReference>
<dbReference type="FunFam" id="2.40.240.10:FF:000021">
    <property type="entry name" value="Glutamate--tRNA ligase, cytoplasmic"/>
    <property type="match status" value="1"/>
</dbReference>
<dbReference type="Proteomes" id="UP000008076">
    <property type="component" value="Unassembled WGS sequence"/>
</dbReference>
<keyword evidence="8 13" id="KW-0067">ATP-binding</keyword>
<dbReference type="OMA" id="CPVVDSH"/>
<evidence type="ECO:0000256" key="4">
    <source>
        <dbReference type="ARBA" id="ARBA00022490"/>
    </source>
</evidence>
<evidence type="ECO:0000256" key="1">
    <source>
        <dbReference type="ARBA" id="ARBA00004496"/>
    </source>
</evidence>
<evidence type="ECO:0000256" key="8">
    <source>
        <dbReference type="ARBA" id="ARBA00022840"/>
    </source>
</evidence>
<dbReference type="InterPro" id="IPR014729">
    <property type="entry name" value="Rossmann-like_a/b/a_fold"/>
</dbReference>
<dbReference type="InterPro" id="IPR020058">
    <property type="entry name" value="Glu/Gln-tRNA-synth_Ib_cat-dom"/>
</dbReference>
<feature type="domain" description="tRNA synthetases class I (E and Q) anti-codon binding" evidence="17">
    <location>
        <begin position="432"/>
        <end position="504"/>
    </location>
</feature>
<dbReference type="NCBIfam" id="TIGR00463">
    <property type="entry name" value="gltX_arch"/>
    <property type="match status" value="1"/>
</dbReference>
<feature type="region of interest" description="Disordered" evidence="14">
    <location>
        <begin position="520"/>
        <end position="552"/>
    </location>
</feature>
<feature type="compositionally biased region" description="Basic and acidic residues" evidence="14">
    <location>
        <begin position="543"/>
        <end position="552"/>
    </location>
</feature>
<keyword evidence="4" id="KW-0963">Cytoplasm</keyword>
<feature type="domain" description="Glutamyl/glutaminyl-tRNA synthetase class Ib catalytic" evidence="15">
    <location>
        <begin position="29"/>
        <end position="333"/>
    </location>
</feature>
<evidence type="ECO:0000256" key="11">
    <source>
        <dbReference type="ARBA" id="ARBA00030865"/>
    </source>
</evidence>
<dbReference type="Pfam" id="PF00749">
    <property type="entry name" value="tRNA-synt_1c"/>
    <property type="match status" value="1"/>
</dbReference>
<evidence type="ECO:0000259" key="17">
    <source>
        <dbReference type="Pfam" id="PF20974"/>
    </source>
</evidence>
<evidence type="ECO:0000259" key="16">
    <source>
        <dbReference type="Pfam" id="PF03950"/>
    </source>
</evidence>
<dbReference type="PANTHER" id="PTHR43097:SF5">
    <property type="entry name" value="GLUTAMATE--TRNA LIGASE"/>
    <property type="match status" value="1"/>
</dbReference>
<dbReference type="Gene3D" id="3.40.50.620">
    <property type="entry name" value="HUPs"/>
    <property type="match status" value="1"/>
</dbReference>
<dbReference type="Gene3D" id="3.90.800.10">
    <property type="entry name" value="Glutamyl-tRNA Synthetase, Domain 3"/>
    <property type="match status" value="1"/>
</dbReference>
<protein>
    <recommendedName>
        <fullName evidence="3">glutamate--tRNA ligase</fullName>
        <ecNumber evidence="3">6.1.1.17</ecNumber>
    </recommendedName>
    <alternativeName>
        <fullName evidence="11">Glutamyl-tRNA synthetase</fullName>
    </alternativeName>
</protein>
<dbReference type="PROSITE" id="PS00178">
    <property type="entry name" value="AA_TRNA_LIGASE_I"/>
    <property type="match status" value="1"/>
</dbReference>
<comment type="similarity">
    <text evidence="2">Belongs to the class-I aminoacyl-tRNA synthetase family. Glutamate--tRNA ligase type 2 subfamily.</text>
</comment>
<dbReference type="EC" id="6.1.1.17" evidence="3"/>
<dbReference type="InterPro" id="IPR049437">
    <property type="entry name" value="tRNA-synt_1c_C2"/>
</dbReference>
<dbReference type="FunFam" id="2.40.240.10:FF:000004">
    <property type="entry name" value="Glutamyl-tRNA synthetase, cytoplasmic"/>
    <property type="match status" value="1"/>
</dbReference>
<dbReference type="InterPro" id="IPR020056">
    <property type="entry name" value="Rbsml_bL25/Gln-tRNA_synth_N"/>
</dbReference>
<dbReference type="GO" id="GO:0006424">
    <property type="term" value="P:glutamyl-tRNA aminoacylation"/>
    <property type="evidence" value="ECO:0007669"/>
    <property type="project" value="InterPro"/>
</dbReference>
<dbReference type="OrthoDB" id="10250478at2759"/>
<dbReference type="PRINTS" id="PR00987">
    <property type="entry name" value="TRNASYNTHGLU"/>
</dbReference>
<dbReference type="SUPFAM" id="SSF52374">
    <property type="entry name" value="Nucleotidylyl transferase"/>
    <property type="match status" value="1"/>
</dbReference>
<comment type="catalytic activity">
    <reaction evidence="12">
        <text>tRNA(Glu) + L-glutamate + ATP = L-glutamyl-tRNA(Glu) + AMP + diphosphate</text>
        <dbReference type="Rhea" id="RHEA:23540"/>
        <dbReference type="Rhea" id="RHEA-COMP:9663"/>
        <dbReference type="Rhea" id="RHEA-COMP:9680"/>
        <dbReference type="ChEBI" id="CHEBI:29985"/>
        <dbReference type="ChEBI" id="CHEBI:30616"/>
        <dbReference type="ChEBI" id="CHEBI:33019"/>
        <dbReference type="ChEBI" id="CHEBI:78442"/>
        <dbReference type="ChEBI" id="CHEBI:78520"/>
        <dbReference type="ChEBI" id="CHEBI:456215"/>
        <dbReference type="EC" id="6.1.1.17"/>
    </reaction>
</comment>
<dbReference type="KEGG" id="edi:EDI_306280"/>
<dbReference type="AlphaFoldDB" id="B0EML3"/>
<gene>
    <name evidence="18" type="ORF">EDI_306280</name>
</gene>
<feature type="domain" description="Glutamyl/glutaminyl-tRNA synthetase class Ib anti-codon binding" evidence="16">
    <location>
        <begin position="337"/>
        <end position="420"/>
    </location>
</feature>
<dbReference type="InterPro" id="IPR020059">
    <property type="entry name" value="Glu/Gln-tRNA-synth_Ib_codon-bd"/>
</dbReference>
<evidence type="ECO:0000256" key="10">
    <source>
        <dbReference type="ARBA" id="ARBA00023146"/>
    </source>
</evidence>
<keyword evidence="6 13" id="KW-0436">Ligase</keyword>
<evidence type="ECO:0000256" key="3">
    <source>
        <dbReference type="ARBA" id="ARBA00012835"/>
    </source>
</evidence>
<dbReference type="EMBL" id="DS550005">
    <property type="protein sequence ID" value="EDR24259.1"/>
    <property type="molecule type" value="Genomic_DNA"/>
</dbReference>
<dbReference type="FunFam" id="3.40.50.620:FF:000037">
    <property type="entry name" value="Glutamine--tRNA ligase cytoplasmic"/>
    <property type="match status" value="1"/>
</dbReference>
<evidence type="ECO:0000313" key="19">
    <source>
        <dbReference type="Proteomes" id="UP000008076"/>
    </source>
</evidence>
<dbReference type="GO" id="GO:0004818">
    <property type="term" value="F:glutamate-tRNA ligase activity"/>
    <property type="evidence" value="ECO:0007669"/>
    <property type="project" value="UniProtKB-EC"/>
</dbReference>
<dbReference type="InterPro" id="IPR004526">
    <property type="entry name" value="Glu-tRNA-synth_arc/euk"/>
</dbReference>
<evidence type="ECO:0000256" key="12">
    <source>
        <dbReference type="ARBA" id="ARBA00048351"/>
    </source>
</evidence>
<evidence type="ECO:0000259" key="15">
    <source>
        <dbReference type="Pfam" id="PF00749"/>
    </source>
</evidence>
<dbReference type="Gene3D" id="2.40.240.10">
    <property type="entry name" value="Ribosomal Protein L25, Chain P"/>
    <property type="match status" value="2"/>
</dbReference>
<evidence type="ECO:0000256" key="6">
    <source>
        <dbReference type="ARBA" id="ARBA00022598"/>
    </source>
</evidence>
<dbReference type="eggNOG" id="KOG1147">
    <property type="taxonomic scope" value="Eukaryota"/>
</dbReference>
<dbReference type="GO" id="GO:0017102">
    <property type="term" value="C:methionyl glutamyl tRNA synthetase complex"/>
    <property type="evidence" value="ECO:0007669"/>
    <property type="project" value="TreeGrafter"/>
</dbReference>
<sequence length="552" mass="62899">MSSAVESKQKSLVGAKGKLLLKGYKPGMKVCTRFPPEPSGYLHIGHMKAAMLNEYYAHSNGGELILRFDDTNPLKESAEFVDNIIKDLATIGIVADKISYTSNYFGLLMEYGDKIIQMGKAYIDDIDPEEMHKGRMEGIESPNRNNSLEKNMKMWEEMKNGTEYGKKCVMRAKIDMKHKNKALRDPSLWRCIDAPHYRTGTQFKCYPLYDFGVSIIDSIEGVTHALRSQEYSDRAPLYDWVVDTFGMRKPIIEVFSRMNFSYVLLSKRNLNTFVKKGLVDGWYDPRFPTIQGLIRRGLTLEAMKEFCLAQGSSKNINLMEMEKIWSVNKKVIDPIVPRYNAVLKEGVCTVTVSDAVEEDKEVPLHKKNESLGKKTVHFTKEVLLDGADAKEIVNGEEVTFMDWGNIIVDKVEGSKAEAHTHLEGDFKLTKKKLTWISSKDPVNLELREYDYLITVPKIEEGMVLDDYINPKSIEIFEALGESAMKGLKEGDKIQIQRKGYYRCDKAFDGNKIVLIKIPDGSEKGPKVKAEIEVKEKKQKKQPKKVEQTTEKH</sequence>
<keyword evidence="7 13" id="KW-0547">Nucleotide-binding</keyword>
<dbReference type="GO" id="GO:0005829">
    <property type="term" value="C:cytosol"/>
    <property type="evidence" value="ECO:0007669"/>
    <property type="project" value="TreeGrafter"/>
</dbReference>
<reference evidence="19" key="1">
    <citation type="submission" date="2007-12" db="EMBL/GenBank/DDBJ databases">
        <title>Annotation of Entamoeba dispar SAW760.</title>
        <authorList>
            <person name="Lorenzi H."/>
            <person name="Inman J."/>
            <person name="Schobel S."/>
            <person name="Amedeo P."/>
            <person name="Caler E."/>
        </authorList>
    </citation>
    <scope>NUCLEOTIDE SEQUENCE [LARGE SCALE GENOMIC DNA]</scope>
    <source>
        <strain evidence="19">ATCC PRA-260 / SAW760</strain>
    </source>
</reference>
<keyword evidence="9 13" id="KW-0648">Protein biosynthesis</keyword>
<dbReference type="InterPro" id="IPR000924">
    <property type="entry name" value="Glu/Gln-tRNA-synth"/>
</dbReference>
<dbReference type="Pfam" id="PF03950">
    <property type="entry name" value="tRNA-synt_1c_C"/>
    <property type="match status" value="1"/>
</dbReference>
<accession>B0EML3</accession>
<proteinExistence type="inferred from homology"/>
<evidence type="ECO:0000256" key="7">
    <source>
        <dbReference type="ARBA" id="ARBA00022741"/>
    </source>
</evidence>
<dbReference type="FunFam" id="1.10.1160.10:FF:000001">
    <property type="entry name" value="Glutamine--tRNA ligase"/>
    <property type="match status" value="1"/>
</dbReference>
<dbReference type="InterPro" id="IPR050132">
    <property type="entry name" value="Gln/Glu-tRNA_Ligase"/>
</dbReference>
<dbReference type="InterPro" id="IPR020061">
    <property type="entry name" value="Glu_tRNA_lig_a-bdl"/>
</dbReference>
<keyword evidence="19" id="KW-1185">Reference proteome</keyword>